<evidence type="ECO:0000313" key="2">
    <source>
        <dbReference type="Proteomes" id="UP001159428"/>
    </source>
</evidence>
<dbReference type="Proteomes" id="UP001159428">
    <property type="component" value="Unassembled WGS sequence"/>
</dbReference>
<dbReference type="InterPro" id="IPR014756">
    <property type="entry name" value="Ig_E-set"/>
</dbReference>
<gene>
    <name evidence="1" type="ORF">PMEA_00020503</name>
</gene>
<dbReference type="AlphaFoldDB" id="A0AAU9XC92"/>
<reference evidence="1 2" key="1">
    <citation type="submission" date="2022-05" db="EMBL/GenBank/DDBJ databases">
        <authorList>
            <consortium name="Genoscope - CEA"/>
            <person name="William W."/>
        </authorList>
    </citation>
    <scope>NUCLEOTIDE SEQUENCE [LARGE SCALE GENOMIC DNA]</scope>
</reference>
<dbReference type="EMBL" id="CALNXJ010000037">
    <property type="protein sequence ID" value="CAH3143234.1"/>
    <property type="molecule type" value="Genomic_DNA"/>
</dbReference>
<keyword evidence="2" id="KW-1185">Reference proteome</keyword>
<accession>A0AAU9XC92</accession>
<proteinExistence type="predicted"/>
<comment type="caution">
    <text evidence="1">The sequence shown here is derived from an EMBL/GenBank/DDBJ whole genome shotgun (WGS) entry which is preliminary data.</text>
</comment>
<dbReference type="SUPFAM" id="SSF81296">
    <property type="entry name" value="E set domains"/>
    <property type="match status" value="1"/>
</dbReference>
<organism evidence="1 2">
    <name type="scientific">Pocillopora meandrina</name>
    <dbReference type="NCBI Taxonomy" id="46732"/>
    <lineage>
        <taxon>Eukaryota</taxon>
        <taxon>Metazoa</taxon>
        <taxon>Cnidaria</taxon>
        <taxon>Anthozoa</taxon>
        <taxon>Hexacorallia</taxon>
        <taxon>Scleractinia</taxon>
        <taxon>Astrocoeniina</taxon>
        <taxon>Pocilloporidae</taxon>
        <taxon>Pocillopora</taxon>
    </lineage>
</organism>
<name>A0AAU9XC92_9CNID</name>
<dbReference type="Gene3D" id="2.60.40.770">
    <property type="match status" value="1"/>
</dbReference>
<protein>
    <submittedName>
        <fullName evidence="1">Uncharacterized protein</fullName>
    </submittedName>
</protein>
<evidence type="ECO:0000313" key="1">
    <source>
        <dbReference type="EMBL" id="CAH3143234.1"/>
    </source>
</evidence>
<sequence length="156" mass="17200">MMILTRQPGQTISLLVFVISGTWGYRSGLEVINVTYCGKYDKPPTFTASPWPFIPTGIDLDVNITFTPEVDVLEASMQVEVVCDGKVIIWSTDDSVCQEYPNVCSLPAGETVVLGLSGNVPLIPPFFKNRTCKGKVQLFNEENIMYLCGEGVAKVW</sequence>